<keyword evidence="4" id="KW-1003">Cell membrane</keyword>
<dbReference type="SUPFAM" id="SSF47384">
    <property type="entry name" value="Homodimeric domain of signal transducing histidine kinase"/>
    <property type="match status" value="1"/>
</dbReference>
<dbReference type="GO" id="GO:0000155">
    <property type="term" value="F:phosphorelay sensor kinase activity"/>
    <property type="evidence" value="ECO:0007669"/>
    <property type="project" value="InterPro"/>
</dbReference>
<dbReference type="SMART" id="SM00304">
    <property type="entry name" value="HAMP"/>
    <property type="match status" value="1"/>
</dbReference>
<evidence type="ECO:0000256" key="10">
    <source>
        <dbReference type="ARBA" id="ARBA00022840"/>
    </source>
</evidence>
<dbReference type="Pfam" id="PF02518">
    <property type="entry name" value="HATPase_c"/>
    <property type="match status" value="1"/>
</dbReference>
<proteinExistence type="predicted"/>
<dbReference type="InterPro" id="IPR005467">
    <property type="entry name" value="His_kinase_dom"/>
</dbReference>
<dbReference type="GO" id="GO:0005886">
    <property type="term" value="C:plasma membrane"/>
    <property type="evidence" value="ECO:0007669"/>
    <property type="project" value="UniProtKB-SubCell"/>
</dbReference>
<dbReference type="SMART" id="SM00387">
    <property type="entry name" value="HATPase_c"/>
    <property type="match status" value="1"/>
</dbReference>
<protein>
    <recommendedName>
        <fullName evidence="3">histidine kinase</fullName>
        <ecNumber evidence="3">2.7.13.3</ecNumber>
    </recommendedName>
</protein>
<keyword evidence="11 15" id="KW-1133">Transmembrane helix</keyword>
<dbReference type="FunFam" id="3.30.565.10:FF:000011">
    <property type="entry name" value="Sensor histidine kinase CpxA"/>
    <property type="match status" value="1"/>
</dbReference>
<sequence length="465" mass="53081">MQKLKQYLQILLSFRHFLAYQLFVYFGLAFLVVLTIAFNISKLDDREFTALNETEISFFNTESKHVQKVYDLDDIFEQDLSIRTPGGSSVILVEKNSGSVSGMDQDNLKPLLAFLYRAEESSVPLARSFDHLRINGPFIVKTPKREYNEYFIQTVNPQKEGFNEIFDSPWLMSVIVMCVGFPILFFLSWRLTRPVKELRLAANAIALGDLKINPKIEKQGIKELRDVGRSFNQMVTALQDLNQYQQRLLADISHELKTPLARLQLAVAIIRRRNGESSEIDRIENEIQKLNTMILDLLSLSRQQVNSHLSRAKFPVQQIWFDILEDAKFEMNENGLALEIHNHIPPSERYYINGNCQILSSAVENVIRNAKKYAETRVSVVLTIHKKNLVIDIEDDGPGVPESEYEQIFRPFYRVDEARARQTGGTGLGLAIVLNAVQQHKGTVVASKASIGGLRVEIVLPLWID</sequence>
<evidence type="ECO:0000313" key="18">
    <source>
        <dbReference type="EMBL" id="RDE73130.1"/>
    </source>
</evidence>
<evidence type="ECO:0000256" key="3">
    <source>
        <dbReference type="ARBA" id="ARBA00012438"/>
    </source>
</evidence>
<gene>
    <name evidence="18" type="ORF">DPV93_03310</name>
</gene>
<evidence type="ECO:0000256" key="8">
    <source>
        <dbReference type="ARBA" id="ARBA00022741"/>
    </source>
</evidence>
<comment type="catalytic activity">
    <reaction evidence="1">
        <text>ATP + protein L-histidine = ADP + protein N-phospho-L-histidine.</text>
        <dbReference type="EC" id="2.7.13.3"/>
    </reaction>
</comment>
<evidence type="ECO:0000256" key="2">
    <source>
        <dbReference type="ARBA" id="ARBA00004651"/>
    </source>
</evidence>
<dbReference type="NCBIfam" id="NF007007">
    <property type="entry name" value="PRK09470.1"/>
    <property type="match status" value="1"/>
</dbReference>
<dbReference type="InterPro" id="IPR003594">
    <property type="entry name" value="HATPase_dom"/>
</dbReference>
<keyword evidence="7 15" id="KW-0812">Transmembrane</keyword>
<dbReference type="RefSeq" id="WP_111402211.1">
    <property type="nucleotide sequence ID" value="NZ_QEPN01000002.1"/>
</dbReference>
<feature type="transmembrane region" description="Helical" evidence="15">
    <location>
        <begin position="20"/>
        <end position="40"/>
    </location>
</feature>
<evidence type="ECO:0000259" key="16">
    <source>
        <dbReference type="PROSITE" id="PS50109"/>
    </source>
</evidence>
<accession>A0A369YIR8</accession>
<feature type="transmembrane region" description="Helical" evidence="15">
    <location>
        <begin position="170"/>
        <end position="189"/>
    </location>
</feature>
<comment type="subcellular location">
    <subcellularLocation>
        <location evidence="2">Cell membrane</location>
        <topology evidence="2">Multi-pass membrane protein</topology>
    </subcellularLocation>
</comment>
<dbReference type="GO" id="GO:0005524">
    <property type="term" value="F:ATP binding"/>
    <property type="evidence" value="ECO:0007669"/>
    <property type="project" value="UniProtKB-KW"/>
</dbReference>
<evidence type="ECO:0000256" key="4">
    <source>
        <dbReference type="ARBA" id="ARBA00022475"/>
    </source>
</evidence>
<dbReference type="InterPro" id="IPR036097">
    <property type="entry name" value="HisK_dim/P_sf"/>
</dbReference>
<feature type="domain" description="HAMP" evidence="17">
    <location>
        <begin position="189"/>
        <end position="243"/>
    </location>
</feature>
<dbReference type="InterPro" id="IPR003661">
    <property type="entry name" value="HisK_dim/P_dom"/>
</dbReference>
<keyword evidence="13 15" id="KW-0472">Membrane</keyword>
<dbReference type="InterPro" id="IPR004358">
    <property type="entry name" value="Sig_transdc_His_kin-like_C"/>
</dbReference>
<feature type="coiled-coil region" evidence="14">
    <location>
        <begin position="273"/>
        <end position="300"/>
    </location>
</feature>
<evidence type="ECO:0000256" key="5">
    <source>
        <dbReference type="ARBA" id="ARBA00022553"/>
    </source>
</evidence>
<dbReference type="SUPFAM" id="SSF55874">
    <property type="entry name" value="ATPase domain of HSP90 chaperone/DNA topoisomerase II/histidine kinase"/>
    <property type="match status" value="1"/>
</dbReference>
<evidence type="ECO:0000256" key="6">
    <source>
        <dbReference type="ARBA" id="ARBA00022679"/>
    </source>
</evidence>
<dbReference type="PANTHER" id="PTHR45528">
    <property type="entry name" value="SENSOR HISTIDINE KINASE CPXA"/>
    <property type="match status" value="1"/>
</dbReference>
<dbReference type="EMBL" id="QEPN01000002">
    <property type="protein sequence ID" value="RDE73130.1"/>
    <property type="molecule type" value="Genomic_DNA"/>
</dbReference>
<dbReference type="CDD" id="cd06225">
    <property type="entry name" value="HAMP"/>
    <property type="match status" value="1"/>
</dbReference>
<evidence type="ECO:0000256" key="15">
    <source>
        <dbReference type="SAM" id="Phobius"/>
    </source>
</evidence>
<dbReference type="EC" id="2.7.13.3" evidence="3"/>
<keyword evidence="5" id="KW-0597">Phosphoprotein</keyword>
<evidence type="ECO:0000259" key="17">
    <source>
        <dbReference type="PROSITE" id="PS50885"/>
    </source>
</evidence>
<dbReference type="PANTHER" id="PTHR45528:SF1">
    <property type="entry name" value="SENSOR HISTIDINE KINASE CPXA"/>
    <property type="match status" value="1"/>
</dbReference>
<evidence type="ECO:0000256" key="1">
    <source>
        <dbReference type="ARBA" id="ARBA00000085"/>
    </source>
</evidence>
<organism evidence="18 19">
    <name type="scientific">Haemophilus sputorum</name>
    <dbReference type="NCBI Taxonomy" id="1078480"/>
    <lineage>
        <taxon>Bacteria</taxon>
        <taxon>Pseudomonadati</taxon>
        <taxon>Pseudomonadota</taxon>
        <taxon>Gammaproteobacteria</taxon>
        <taxon>Pasteurellales</taxon>
        <taxon>Pasteurellaceae</taxon>
        <taxon>Haemophilus</taxon>
    </lineage>
</organism>
<keyword evidence="14" id="KW-0175">Coiled coil</keyword>
<dbReference type="PRINTS" id="PR00344">
    <property type="entry name" value="BCTRLSENSOR"/>
</dbReference>
<evidence type="ECO:0000256" key="11">
    <source>
        <dbReference type="ARBA" id="ARBA00022989"/>
    </source>
</evidence>
<dbReference type="Gene3D" id="3.30.565.10">
    <property type="entry name" value="Histidine kinase-like ATPase, C-terminal domain"/>
    <property type="match status" value="1"/>
</dbReference>
<evidence type="ECO:0000256" key="9">
    <source>
        <dbReference type="ARBA" id="ARBA00022777"/>
    </source>
</evidence>
<comment type="caution">
    <text evidence="18">The sequence shown here is derived from an EMBL/GenBank/DDBJ whole genome shotgun (WGS) entry which is preliminary data.</text>
</comment>
<dbReference type="Gene3D" id="1.10.287.130">
    <property type="match status" value="1"/>
</dbReference>
<keyword evidence="8" id="KW-0547">Nucleotide-binding</keyword>
<dbReference type="InterPro" id="IPR050398">
    <property type="entry name" value="HssS/ArlS-like"/>
</dbReference>
<dbReference type="SUPFAM" id="SSF158472">
    <property type="entry name" value="HAMP domain-like"/>
    <property type="match status" value="1"/>
</dbReference>
<dbReference type="SMART" id="SM00388">
    <property type="entry name" value="HisKA"/>
    <property type="match status" value="1"/>
</dbReference>
<feature type="domain" description="Histidine kinase" evidence="16">
    <location>
        <begin position="251"/>
        <end position="464"/>
    </location>
</feature>
<name>A0A369YIR8_9PAST</name>
<keyword evidence="9 18" id="KW-0418">Kinase</keyword>
<evidence type="ECO:0000256" key="13">
    <source>
        <dbReference type="ARBA" id="ARBA00023136"/>
    </source>
</evidence>
<evidence type="ECO:0000256" key="14">
    <source>
        <dbReference type="SAM" id="Coils"/>
    </source>
</evidence>
<dbReference type="PROSITE" id="PS50109">
    <property type="entry name" value="HIS_KIN"/>
    <property type="match status" value="1"/>
</dbReference>
<dbReference type="InterPro" id="IPR003660">
    <property type="entry name" value="HAMP_dom"/>
</dbReference>
<dbReference type="PROSITE" id="PS50885">
    <property type="entry name" value="HAMP"/>
    <property type="match status" value="1"/>
</dbReference>
<keyword evidence="12" id="KW-0902">Two-component regulatory system</keyword>
<evidence type="ECO:0000256" key="7">
    <source>
        <dbReference type="ARBA" id="ARBA00022692"/>
    </source>
</evidence>
<dbReference type="AlphaFoldDB" id="A0A369YIR8"/>
<dbReference type="Pfam" id="PF00672">
    <property type="entry name" value="HAMP"/>
    <property type="match status" value="1"/>
</dbReference>
<dbReference type="CDD" id="cd00082">
    <property type="entry name" value="HisKA"/>
    <property type="match status" value="1"/>
</dbReference>
<keyword evidence="6" id="KW-0808">Transferase</keyword>
<evidence type="ECO:0000313" key="19">
    <source>
        <dbReference type="Proteomes" id="UP000253872"/>
    </source>
</evidence>
<dbReference type="Proteomes" id="UP000253872">
    <property type="component" value="Unassembled WGS sequence"/>
</dbReference>
<reference evidence="18 19" key="1">
    <citation type="submission" date="2018-05" db="EMBL/GenBank/DDBJ databases">
        <title>Draft Genome Sequences for a Diverse set of 7 Haemophilus Species.</title>
        <authorList>
            <person name="Nichols M."/>
            <person name="Topaz N."/>
            <person name="Wang X."/>
            <person name="Wang X."/>
            <person name="Boxrud D."/>
        </authorList>
    </citation>
    <scope>NUCLEOTIDE SEQUENCE [LARGE SCALE GENOMIC DNA]</scope>
    <source>
        <strain evidence="18 19">C2002001239</strain>
    </source>
</reference>
<dbReference type="InterPro" id="IPR036890">
    <property type="entry name" value="HATPase_C_sf"/>
</dbReference>
<keyword evidence="10" id="KW-0067">ATP-binding</keyword>
<dbReference type="Pfam" id="PF00512">
    <property type="entry name" value="HisKA"/>
    <property type="match status" value="1"/>
</dbReference>
<evidence type="ECO:0000256" key="12">
    <source>
        <dbReference type="ARBA" id="ARBA00023012"/>
    </source>
</evidence>
<dbReference type="InterPro" id="IPR058125">
    <property type="entry name" value="CpxA"/>
</dbReference>